<dbReference type="InterPro" id="IPR039247">
    <property type="entry name" value="KhpB"/>
</dbReference>
<evidence type="ECO:0000313" key="2">
    <source>
        <dbReference type="EMBL" id="OGY96459.1"/>
    </source>
</evidence>
<dbReference type="EMBL" id="MHKV01000045">
    <property type="protein sequence ID" value="OGY96459.1"/>
    <property type="molecule type" value="Genomic_DNA"/>
</dbReference>
<protein>
    <recommendedName>
        <fullName evidence="1">R3H domain-containing protein</fullName>
    </recommendedName>
</protein>
<dbReference type="Proteomes" id="UP000176349">
    <property type="component" value="Unassembled WGS sequence"/>
</dbReference>
<dbReference type="Gene3D" id="3.30.1370.50">
    <property type="entry name" value="R3H-like domain"/>
    <property type="match status" value="1"/>
</dbReference>
<dbReference type="PANTHER" id="PTHR35800:SF1">
    <property type="entry name" value="RNA-BINDING PROTEIN KHPB"/>
    <property type="match status" value="1"/>
</dbReference>
<gene>
    <name evidence="2" type="ORF">A2128_02655</name>
</gene>
<dbReference type="SMART" id="SM00393">
    <property type="entry name" value="R3H"/>
    <property type="match status" value="1"/>
</dbReference>
<reference evidence="2 3" key="1">
    <citation type="journal article" date="2016" name="Nat. Commun.">
        <title>Thousands of microbial genomes shed light on interconnected biogeochemical processes in an aquifer system.</title>
        <authorList>
            <person name="Anantharaman K."/>
            <person name="Brown C.T."/>
            <person name="Hug L.A."/>
            <person name="Sharon I."/>
            <person name="Castelle C.J."/>
            <person name="Probst A.J."/>
            <person name="Thomas B.C."/>
            <person name="Singh A."/>
            <person name="Wilkins M.J."/>
            <person name="Karaoz U."/>
            <person name="Brodie E.L."/>
            <person name="Williams K.H."/>
            <person name="Hubbard S.S."/>
            <person name="Banfield J.F."/>
        </authorList>
    </citation>
    <scope>NUCLEOTIDE SEQUENCE [LARGE SCALE GENOMIC DNA]</scope>
</reference>
<dbReference type="CDD" id="cd02644">
    <property type="entry name" value="R3H_jag"/>
    <property type="match status" value="1"/>
</dbReference>
<evidence type="ECO:0000259" key="1">
    <source>
        <dbReference type="PROSITE" id="PS51061"/>
    </source>
</evidence>
<dbReference type="AlphaFoldDB" id="A0A1G2C6Q9"/>
<accession>A0A1G2C6Q9</accession>
<proteinExistence type="predicted"/>
<dbReference type="InterPro" id="IPR001374">
    <property type="entry name" value="R3H_dom"/>
</dbReference>
<dbReference type="InterPro" id="IPR015946">
    <property type="entry name" value="KH_dom-like_a/b"/>
</dbReference>
<comment type="caution">
    <text evidence="2">The sequence shown here is derived from an EMBL/GenBank/DDBJ whole genome shotgun (WGS) entry which is preliminary data.</text>
</comment>
<dbReference type="PROSITE" id="PS51061">
    <property type="entry name" value="R3H"/>
    <property type="match status" value="1"/>
</dbReference>
<organism evidence="2 3">
    <name type="scientific">Candidatus Liptonbacteria bacterium GWC1_60_9</name>
    <dbReference type="NCBI Taxonomy" id="1798645"/>
    <lineage>
        <taxon>Bacteria</taxon>
        <taxon>Candidatus Liptoniibacteriota</taxon>
    </lineage>
</organism>
<dbReference type="GO" id="GO:0003723">
    <property type="term" value="F:RNA binding"/>
    <property type="evidence" value="ECO:0007669"/>
    <property type="project" value="InterPro"/>
</dbReference>
<evidence type="ECO:0000313" key="3">
    <source>
        <dbReference type="Proteomes" id="UP000176349"/>
    </source>
</evidence>
<name>A0A1G2C6Q9_9BACT</name>
<dbReference type="InterPro" id="IPR036867">
    <property type="entry name" value="R3H_dom_sf"/>
</dbReference>
<dbReference type="SUPFAM" id="SSF82708">
    <property type="entry name" value="R3H domain"/>
    <property type="match status" value="1"/>
</dbReference>
<sequence length="148" mass="17242">MEKNLEQWEQFIKELFAHMGFAEARVEADPEGRRISVFINDEYVPIKKSIMELVTAVNYLVQMVGRSQNRETVFVDVNNYRRERERIILDLARAAAKKAQMTRQEVSLPAMNAYERRLVHTELATRPDVKTESTGAGKERYVVIRPLE</sequence>
<dbReference type="PANTHER" id="PTHR35800">
    <property type="entry name" value="PROTEIN JAG"/>
    <property type="match status" value="1"/>
</dbReference>
<dbReference type="Gene3D" id="3.30.300.20">
    <property type="match status" value="1"/>
</dbReference>
<dbReference type="Pfam" id="PF01424">
    <property type="entry name" value="R3H"/>
    <property type="match status" value="1"/>
</dbReference>
<feature type="domain" description="R3H" evidence="1">
    <location>
        <begin position="82"/>
        <end position="148"/>
    </location>
</feature>
<dbReference type="InterPro" id="IPR034079">
    <property type="entry name" value="R3H_KhpB"/>
</dbReference>